<dbReference type="Gene3D" id="3.40.50.720">
    <property type="entry name" value="NAD(P)-binding Rossmann-like Domain"/>
    <property type="match status" value="1"/>
</dbReference>
<evidence type="ECO:0000313" key="5">
    <source>
        <dbReference type="Proteomes" id="UP000515811"/>
    </source>
</evidence>
<dbReference type="SUPFAM" id="SSF51735">
    <property type="entry name" value="NAD(P)-binding Rossmann-fold domains"/>
    <property type="match status" value="1"/>
</dbReference>
<dbReference type="InterPro" id="IPR002347">
    <property type="entry name" value="SDR_fam"/>
</dbReference>
<organism evidence="4 5">
    <name type="scientific">Diaphorobacter ruginosibacter</name>
    <dbReference type="NCBI Taxonomy" id="1715720"/>
    <lineage>
        <taxon>Bacteria</taxon>
        <taxon>Pseudomonadati</taxon>
        <taxon>Pseudomonadota</taxon>
        <taxon>Betaproteobacteria</taxon>
        <taxon>Burkholderiales</taxon>
        <taxon>Comamonadaceae</taxon>
        <taxon>Diaphorobacter</taxon>
    </lineage>
</organism>
<dbReference type="Proteomes" id="UP000515811">
    <property type="component" value="Chromosome"/>
</dbReference>
<dbReference type="PRINTS" id="PR00080">
    <property type="entry name" value="SDRFAMILY"/>
</dbReference>
<dbReference type="EMBL" id="CP060714">
    <property type="protein sequence ID" value="QNN56406.1"/>
    <property type="molecule type" value="Genomic_DNA"/>
</dbReference>
<dbReference type="KEGG" id="drg:H9K76_17925"/>
<name>A0A7G9RLD1_9BURK</name>
<dbReference type="InterPro" id="IPR036291">
    <property type="entry name" value="NAD(P)-bd_dom_sf"/>
</dbReference>
<dbReference type="Pfam" id="PF00106">
    <property type="entry name" value="adh_short"/>
    <property type="match status" value="1"/>
</dbReference>
<reference evidence="4 5" key="1">
    <citation type="submission" date="2020-08" db="EMBL/GenBank/DDBJ databases">
        <title>Genome sequence of Diaphorobacter ruginosibacter DSM 27467T.</title>
        <authorList>
            <person name="Hyun D.-W."/>
            <person name="Bae J.-W."/>
        </authorList>
    </citation>
    <scope>NUCLEOTIDE SEQUENCE [LARGE SCALE GENOMIC DNA]</scope>
    <source>
        <strain evidence="4 5">DSM 27467</strain>
    </source>
</reference>
<dbReference type="RefSeq" id="WP_187596672.1">
    <property type="nucleotide sequence ID" value="NZ_CP060714.1"/>
</dbReference>
<accession>A0A7G9RLD1</accession>
<protein>
    <submittedName>
        <fullName evidence="4">SDR family NAD(P)-dependent oxidoreductase</fullName>
    </submittedName>
</protein>
<evidence type="ECO:0000256" key="3">
    <source>
        <dbReference type="RuleBase" id="RU000363"/>
    </source>
</evidence>
<keyword evidence="2" id="KW-0560">Oxidoreductase</keyword>
<evidence type="ECO:0000256" key="1">
    <source>
        <dbReference type="ARBA" id="ARBA00006484"/>
    </source>
</evidence>
<comment type="similarity">
    <text evidence="1 3">Belongs to the short-chain dehydrogenases/reductases (SDR) family.</text>
</comment>
<dbReference type="PANTHER" id="PTHR24321">
    <property type="entry name" value="DEHYDROGENASES, SHORT CHAIN"/>
    <property type="match status" value="1"/>
</dbReference>
<evidence type="ECO:0000256" key="2">
    <source>
        <dbReference type="ARBA" id="ARBA00023002"/>
    </source>
</evidence>
<dbReference type="InterPro" id="IPR020904">
    <property type="entry name" value="Sc_DH/Rdtase_CS"/>
</dbReference>
<dbReference type="CDD" id="cd05233">
    <property type="entry name" value="SDR_c"/>
    <property type="match status" value="1"/>
</dbReference>
<gene>
    <name evidence="4" type="ORF">H9K76_17925</name>
</gene>
<dbReference type="AlphaFoldDB" id="A0A7G9RLD1"/>
<keyword evidence="5" id="KW-1185">Reference proteome</keyword>
<dbReference type="PRINTS" id="PR00081">
    <property type="entry name" value="GDHRDH"/>
</dbReference>
<evidence type="ECO:0000313" key="4">
    <source>
        <dbReference type="EMBL" id="QNN56406.1"/>
    </source>
</evidence>
<sequence length="231" mass="24274">MASDIKTAIVTGAGGSLGYATVHQLLEQGFQVAVLERNMEHLRLRFGDATNARLLPVAADVTDLANCQNAVDQVRQRWGRIDALCNIAGGFSMGSSVAENAVQQYEHLMALNAAAVFKMVHCVAPVMLAQGAGSIVNIGAQSALSGAANMAAYCASKSAVIRMTESFSAEFKKSDVRVNSILPSIIDTPQNRKDMPDADFSQWTSPEKIAQVIGFLVSDASAAVTGAGIAV</sequence>
<dbReference type="PROSITE" id="PS00061">
    <property type="entry name" value="ADH_SHORT"/>
    <property type="match status" value="1"/>
</dbReference>
<proteinExistence type="inferred from homology"/>
<dbReference type="PANTHER" id="PTHR24321:SF8">
    <property type="entry name" value="ESTRADIOL 17-BETA-DEHYDROGENASE 8-RELATED"/>
    <property type="match status" value="1"/>
</dbReference>
<dbReference type="GO" id="GO:0016491">
    <property type="term" value="F:oxidoreductase activity"/>
    <property type="evidence" value="ECO:0007669"/>
    <property type="project" value="UniProtKB-KW"/>
</dbReference>